<evidence type="ECO:0000256" key="2">
    <source>
        <dbReference type="SAM" id="Phobius"/>
    </source>
</evidence>
<reference evidence="4" key="1">
    <citation type="journal article" date="2019" name="Int. J. Syst. Evol. Microbiol.">
        <title>The Global Catalogue of Microorganisms (GCM) 10K type strain sequencing project: providing services to taxonomists for standard genome sequencing and annotation.</title>
        <authorList>
            <consortium name="The Broad Institute Genomics Platform"/>
            <consortium name="The Broad Institute Genome Sequencing Center for Infectious Disease"/>
            <person name="Wu L."/>
            <person name="Ma J."/>
        </authorList>
    </citation>
    <scope>NUCLEOTIDE SEQUENCE [LARGE SCALE GENOMIC DNA]</scope>
    <source>
        <strain evidence="4">CCUG 2113</strain>
    </source>
</reference>
<comment type="caution">
    <text evidence="3">The sequence shown here is derived from an EMBL/GenBank/DDBJ whole genome shotgun (WGS) entry which is preliminary data.</text>
</comment>
<name>A0ABV8DB55_9BURK</name>
<feature type="region of interest" description="Disordered" evidence="1">
    <location>
        <begin position="55"/>
        <end position="89"/>
    </location>
</feature>
<dbReference type="EMBL" id="JBHSAJ010000037">
    <property type="protein sequence ID" value="MFC3935600.1"/>
    <property type="molecule type" value="Genomic_DNA"/>
</dbReference>
<feature type="transmembrane region" description="Helical" evidence="2">
    <location>
        <begin position="14"/>
        <end position="33"/>
    </location>
</feature>
<keyword evidence="4" id="KW-1185">Reference proteome</keyword>
<sequence>MVVLVEGVAVIPGLYTYVATALAAGAIAFAGGWKVQAWRYDAQIAGIHAKHAEASLKRSEAARADETKTAGKESTHATATQENSDAFTTSQPVRDAIARADLARVERLRLDADRRAATYRAQAQADDAARRDLANRLEAFDRHIVEGAGVVAEHREALARRDAEVVLLRGQIDADRALMAP</sequence>
<evidence type="ECO:0000313" key="4">
    <source>
        <dbReference type="Proteomes" id="UP001595693"/>
    </source>
</evidence>
<keyword evidence="2" id="KW-1133">Transmembrane helix</keyword>
<protein>
    <recommendedName>
        <fullName evidence="5">DUF3552 domain-containing protein</fullName>
    </recommendedName>
</protein>
<feature type="compositionally biased region" description="Basic and acidic residues" evidence="1">
    <location>
        <begin position="55"/>
        <end position="75"/>
    </location>
</feature>
<feature type="compositionally biased region" description="Polar residues" evidence="1">
    <location>
        <begin position="76"/>
        <end position="89"/>
    </location>
</feature>
<keyword evidence="2" id="KW-0472">Membrane</keyword>
<proteinExistence type="predicted"/>
<evidence type="ECO:0000313" key="3">
    <source>
        <dbReference type="EMBL" id="MFC3935600.1"/>
    </source>
</evidence>
<dbReference type="RefSeq" id="WP_252635511.1">
    <property type="nucleotide sequence ID" value="NZ_JAMXAX010000009.1"/>
</dbReference>
<dbReference type="Proteomes" id="UP001595693">
    <property type="component" value="Unassembled WGS sequence"/>
</dbReference>
<organism evidence="3 4">
    <name type="scientific">Acidovorax facilis</name>
    <dbReference type="NCBI Taxonomy" id="12917"/>
    <lineage>
        <taxon>Bacteria</taxon>
        <taxon>Pseudomonadati</taxon>
        <taxon>Pseudomonadota</taxon>
        <taxon>Betaproteobacteria</taxon>
        <taxon>Burkholderiales</taxon>
        <taxon>Comamonadaceae</taxon>
        <taxon>Acidovorax</taxon>
    </lineage>
</organism>
<gene>
    <name evidence="3" type="ORF">ACFOW3_13335</name>
</gene>
<evidence type="ECO:0008006" key="5">
    <source>
        <dbReference type="Google" id="ProtNLM"/>
    </source>
</evidence>
<keyword evidence="2" id="KW-0812">Transmembrane</keyword>
<accession>A0ABV8DB55</accession>
<evidence type="ECO:0000256" key="1">
    <source>
        <dbReference type="SAM" id="MobiDB-lite"/>
    </source>
</evidence>